<dbReference type="GO" id="GO:0010181">
    <property type="term" value="F:FMN binding"/>
    <property type="evidence" value="ECO:0007669"/>
    <property type="project" value="InterPro"/>
</dbReference>
<dbReference type="Gene3D" id="1.10.10.1590">
    <property type="entry name" value="NADH-quinone oxidoreductase subunit E"/>
    <property type="match status" value="1"/>
</dbReference>
<dbReference type="GO" id="GO:0051539">
    <property type="term" value="F:4 iron, 4 sulfur cluster binding"/>
    <property type="evidence" value="ECO:0007669"/>
    <property type="project" value="UniProtKB-KW"/>
</dbReference>
<evidence type="ECO:0000256" key="5">
    <source>
        <dbReference type="ARBA" id="ARBA00022723"/>
    </source>
</evidence>
<dbReference type="PANTHER" id="PTHR43578">
    <property type="entry name" value="NADH-QUINONE OXIDOREDUCTASE SUBUNIT F"/>
    <property type="match status" value="1"/>
</dbReference>
<dbReference type="EMBL" id="CAJQUM010000001">
    <property type="protein sequence ID" value="CAG4883585.1"/>
    <property type="molecule type" value="Genomic_DNA"/>
</dbReference>
<feature type="domain" description="NADH-ubiquinone oxidoreductase 51kDa subunit iron-sulphur binding" evidence="8">
    <location>
        <begin position="470"/>
        <end position="515"/>
    </location>
</feature>
<dbReference type="SUPFAM" id="SSF142019">
    <property type="entry name" value="Nqo1 FMN-binding domain-like"/>
    <property type="match status" value="1"/>
</dbReference>
<dbReference type="PANTHER" id="PTHR43578:SF3">
    <property type="entry name" value="NADH-QUINONE OXIDOREDUCTASE SUBUNIT F"/>
    <property type="match status" value="1"/>
</dbReference>
<dbReference type="RefSeq" id="WP_246590906.1">
    <property type="nucleotide sequence ID" value="NZ_CAJQUM010000001.1"/>
</dbReference>
<dbReference type="EC" id="1.12.1.2" evidence="9"/>
<evidence type="ECO:0000256" key="6">
    <source>
        <dbReference type="ARBA" id="ARBA00023004"/>
    </source>
</evidence>
<evidence type="ECO:0000256" key="2">
    <source>
        <dbReference type="ARBA" id="ARBA00001966"/>
    </source>
</evidence>
<dbReference type="SUPFAM" id="SSF140490">
    <property type="entry name" value="Nqo1C-terminal domain-like"/>
    <property type="match status" value="1"/>
</dbReference>
<dbReference type="SUPFAM" id="SSF142984">
    <property type="entry name" value="Nqo1 middle domain-like"/>
    <property type="match status" value="1"/>
</dbReference>
<dbReference type="GO" id="GO:0008137">
    <property type="term" value="F:NADH dehydrogenase (ubiquinone) activity"/>
    <property type="evidence" value="ECO:0007669"/>
    <property type="project" value="InterPro"/>
</dbReference>
<dbReference type="Proteomes" id="UP000742786">
    <property type="component" value="Unassembled WGS sequence"/>
</dbReference>
<dbReference type="InterPro" id="IPR036249">
    <property type="entry name" value="Thioredoxin-like_sf"/>
</dbReference>
<dbReference type="Pfam" id="PF01257">
    <property type="entry name" value="2Fe-2S_thioredx"/>
    <property type="match status" value="1"/>
</dbReference>
<keyword evidence="5" id="KW-0479">Metal-binding</keyword>
<dbReference type="SMART" id="SM00928">
    <property type="entry name" value="NADH_4Fe-4S"/>
    <property type="match status" value="1"/>
</dbReference>
<evidence type="ECO:0000313" key="9">
    <source>
        <dbReference type="EMBL" id="CAG4883585.1"/>
    </source>
</evidence>
<dbReference type="Gene3D" id="3.40.50.11540">
    <property type="entry name" value="NADH-ubiquinone oxidoreductase 51kDa subunit"/>
    <property type="match status" value="1"/>
</dbReference>
<proteinExistence type="inferred from homology"/>
<comment type="cofactor">
    <cofactor evidence="2">
        <name>[4Fe-4S] cluster</name>
        <dbReference type="ChEBI" id="CHEBI:49883"/>
    </cofactor>
</comment>
<dbReference type="InterPro" id="IPR011538">
    <property type="entry name" value="Nuo51_FMN-bd"/>
</dbReference>
<dbReference type="Pfam" id="PF10531">
    <property type="entry name" value="SLBB"/>
    <property type="match status" value="1"/>
</dbReference>
<dbReference type="Gene3D" id="3.40.30.10">
    <property type="entry name" value="Glutaredoxin"/>
    <property type="match status" value="1"/>
</dbReference>
<sequence>MTAHLNHILERHGHDGTRLLEILRETQDLLGWLAPETIDTIATAIGWPRARVESTAGFYSFFHTRPLGRYRVLFSDNITDRMLGNRELMQALCNKLWLEPGRVSEDGLVSVDATSCTGLCDQGPAALVNYRAISNLTSDRIDTMAELIRSETPVAEWPADWFRIEDNIRRRDVLLNYDLAPGAALAAGLARGATEFLDEVKRSGLRGRGGAGFLTGRKWQSCRIAPGAEHYVVCNADEGEPGTFKDRVLLTSYADMVFEGMTLAGFAIGAKQGLLYLRGEYRYLLDPLEAALTRRRSAGLLGTNIQGKDFDFDIDIRLGAGAYICGEESALIESLEGKPGKPRIRPPFPVTHGYLNQPTIVNNVETLAAACLIAKHGGTWFAAIGSASSAGTKLLSVSGDVARPGIYEYPFGISITEVLADAGALNTLAVQISGAAGNCLADNEFGRRIAYEDVPTAGSFMVFNHGRDMFDVVSNFVHFFAHESCGFCTPCRVGTAVNRRLIDKIAAGHGSPYDIDEMFKMHRLMQGTSHCGLGNSATTALFDILYKFKPTFERRLQSLDFEPRFDLDYALSEARRMTGRDDAGAHLTDEKS</sequence>
<dbReference type="Pfam" id="PF01512">
    <property type="entry name" value="Complex1_51K"/>
    <property type="match status" value="1"/>
</dbReference>
<dbReference type="InterPro" id="IPR037225">
    <property type="entry name" value="Nuo51_FMN-bd_sf"/>
</dbReference>
<dbReference type="Pfam" id="PF10589">
    <property type="entry name" value="NADH_4Fe-4S"/>
    <property type="match status" value="1"/>
</dbReference>
<dbReference type="PROSITE" id="PS00645">
    <property type="entry name" value="COMPLEX1_51K_2"/>
    <property type="match status" value="1"/>
</dbReference>
<evidence type="ECO:0000256" key="4">
    <source>
        <dbReference type="ARBA" id="ARBA00022485"/>
    </source>
</evidence>
<dbReference type="AlphaFoldDB" id="A0A916N986"/>
<evidence type="ECO:0000256" key="1">
    <source>
        <dbReference type="ARBA" id="ARBA00001917"/>
    </source>
</evidence>
<dbReference type="InterPro" id="IPR019575">
    <property type="entry name" value="Nuop51_4Fe4S-bd"/>
</dbReference>
<dbReference type="SUPFAM" id="SSF52833">
    <property type="entry name" value="Thioredoxin-like"/>
    <property type="match status" value="1"/>
</dbReference>
<dbReference type="GO" id="GO:0047985">
    <property type="term" value="F:hydrogen dehydrogenase activity"/>
    <property type="evidence" value="ECO:0007669"/>
    <property type="project" value="UniProtKB-EC"/>
</dbReference>
<dbReference type="Gene3D" id="3.10.20.600">
    <property type="match status" value="1"/>
</dbReference>
<keyword evidence="7" id="KW-0411">Iron-sulfur</keyword>
<keyword evidence="10" id="KW-1185">Reference proteome</keyword>
<protein>
    <submittedName>
        <fullName evidence="9">NAD-reducing hydrogenase HoxS subunit alpha</fullName>
        <ecNumber evidence="9">1.12.1.2</ecNumber>
    </submittedName>
</protein>
<keyword evidence="4" id="KW-0004">4Fe-4S</keyword>
<comment type="caution">
    <text evidence="9">The sequence shown here is derived from an EMBL/GenBank/DDBJ whole genome shotgun (WGS) entry which is preliminary data.</text>
</comment>
<evidence type="ECO:0000256" key="3">
    <source>
        <dbReference type="ARBA" id="ARBA00007523"/>
    </source>
</evidence>
<comment type="similarity">
    <text evidence="3">Belongs to the complex I 51 kDa subunit family.</text>
</comment>
<dbReference type="PROSITE" id="PS00644">
    <property type="entry name" value="COMPLEX1_51K_1"/>
    <property type="match status" value="1"/>
</dbReference>
<keyword evidence="6" id="KW-0408">Iron</keyword>
<evidence type="ECO:0000313" key="10">
    <source>
        <dbReference type="Proteomes" id="UP000742786"/>
    </source>
</evidence>
<dbReference type="InterPro" id="IPR001949">
    <property type="entry name" value="NADH-UbQ_OxRdtase_51kDa_CS"/>
</dbReference>
<dbReference type="FunFam" id="3.40.50.11540:FF:000001">
    <property type="entry name" value="NADH dehydrogenase [ubiquinone] flavoprotein 1, mitochondrial"/>
    <property type="match status" value="1"/>
</dbReference>
<organism evidence="9 10">
    <name type="scientific">Georgfuchsia toluolica</name>
    <dbReference type="NCBI Taxonomy" id="424218"/>
    <lineage>
        <taxon>Bacteria</taxon>
        <taxon>Pseudomonadati</taxon>
        <taxon>Pseudomonadota</taxon>
        <taxon>Betaproteobacteria</taxon>
        <taxon>Nitrosomonadales</taxon>
        <taxon>Sterolibacteriaceae</taxon>
        <taxon>Georgfuchsia</taxon>
    </lineage>
</organism>
<gene>
    <name evidence="9" type="primary">hoxF</name>
    <name evidence="9" type="ORF">GTOL_11468</name>
</gene>
<reference evidence="9" key="1">
    <citation type="submission" date="2021-04" db="EMBL/GenBank/DDBJ databases">
        <authorList>
            <person name="Hornung B."/>
        </authorList>
    </citation>
    <scope>NUCLEOTIDE SEQUENCE</scope>
    <source>
        <strain evidence="9">G5G6</strain>
    </source>
</reference>
<dbReference type="Gene3D" id="1.20.1440.230">
    <property type="entry name" value="NADH-ubiquinone oxidoreductase 51kDa subunit, iron-sulphur binding domain"/>
    <property type="match status" value="1"/>
</dbReference>
<evidence type="ECO:0000256" key="7">
    <source>
        <dbReference type="ARBA" id="ARBA00023014"/>
    </source>
</evidence>
<keyword evidence="9" id="KW-0560">Oxidoreductase</keyword>
<dbReference type="InterPro" id="IPR037207">
    <property type="entry name" value="Nuop51_4Fe4S-bd_sf"/>
</dbReference>
<dbReference type="InterPro" id="IPR019554">
    <property type="entry name" value="Soluble_ligand-bd"/>
</dbReference>
<dbReference type="InterPro" id="IPR041921">
    <property type="entry name" value="NuoE_N"/>
</dbReference>
<name>A0A916N986_9PROT</name>
<dbReference type="GO" id="GO:0046872">
    <property type="term" value="F:metal ion binding"/>
    <property type="evidence" value="ECO:0007669"/>
    <property type="project" value="UniProtKB-KW"/>
</dbReference>
<comment type="cofactor">
    <cofactor evidence="1">
        <name>FMN</name>
        <dbReference type="ChEBI" id="CHEBI:58210"/>
    </cofactor>
</comment>
<evidence type="ECO:0000259" key="8">
    <source>
        <dbReference type="SMART" id="SM00928"/>
    </source>
</evidence>
<accession>A0A916N986</accession>